<dbReference type="EMBL" id="VSRR010029180">
    <property type="protein sequence ID" value="MPC69296.1"/>
    <property type="molecule type" value="Genomic_DNA"/>
</dbReference>
<feature type="region of interest" description="Disordered" evidence="1">
    <location>
        <begin position="1"/>
        <end position="84"/>
    </location>
</feature>
<evidence type="ECO:0000256" key="1">
    <source>
        <dbReference type="SAM" id="MobiDB-lite"/>
    </source>
</evidence>
<evidence type="ECO:0000313" key="2">
    <source>
        <dbReference type="EMBL" id="MPC69296.1"/>
    </source>
</evidence>
<feature type="compositionally biased region" description="Basic and acidic residues" evidence="1">
    <location>
        <begin position="58"/>
        <end position="70"/>
    </location>
</feature>
<organism evidence="2 3">
    <name type="scientific">Portunus trituberculatus</name>
    <name type="common">Swimming crab</name>
    <name type="synonym">Neptunus trituberculatus</name>
    <dbReference type="NCBI Taxonomy" id="210409"/>
    <lineage>
        <taxon>Eukaryota</taxon>
        <taxon>Metazoa</taxon>
        <taxon>Ecdysozoa</taxon>
        <taxon>Arthropoda</taxon>
        <taxon>Crustacea</taxon>
        <taxon>Multicrustacea</taxon>
        <taxon>Malacostraca</taxon>
        <taxon>Eumalacostraca</taxon>
        <taxon>Eucarida</taxon>
        <taxon>Decapoda</taxon>
        <taxon>Pleocyemata</taxon>
        <taxon>Brachyura</taxon>
        <taxon>Eubrachyura</taxon>
        <taxon>Portunoidea</taxon>
        <taxon>Portunidae</taxon>
        <taxon>Portuninae</taxon>
        <taxon>Portunus</taxon>
    </lineage>
</organism>
<protein>
    <submittedName>
        <fullName evidence="2">Uncharacterized protein</fullName>
    </submittedName>
</protein>
<dbReference type="Proteomes" id="UP000324222">
    <property type="component" value="Unassembled WGS sequence"/>
</dbReference>
<gene>
    <name evidence="2" type="ORF">E2C01_063515</name>
</gene>
<name>A0A5B7HH94_PORTR</name>
<feature type="compositionally biased region" description="Basic and acidic residues" evidence="1">
    <location>
        <begin position="30"/>
        <end position="42"/>
    </location>
</feature>
<proteinExistence type="predicted"/>
<accession>A0A5B7HH94</accession>
<keyword evidence="3" id="KW-1185">Reference proteome</keyword>
<comment type="caution">
    <text evidence="2">The sequence shown here is derived from an EMBL/GenBank/DDBJ whole genome shotgun (WGS) entry which is preliminary data.</text>
</comment>
<sequence>MARHPRPAPGSPAFPAQPAAAIHTSSTIQMKREIESCRRSPDPPDTLPAIETSSVYKRVGEVSEDRRGWEDTGGAERNACGLIE</sequence>
<evidence type="ECO:0000313" key="3">
    <source>
        <dbReference type="Proteomes" id="UP000324222"/>
    </source>
</evidence>
<dbReference type="AlphaFoldDB" id="A0A5B7HH94"/>
<reference evidence="2 3" key="1">
    <citation type="submission" date="2019-05" db="EMBL/GenBank/DDBJ databases">
        <title>Another draft genome of Portunus trituberculatus and its Hox gene families provides insights of decapod evolution.</title>
        <authorList>
            <person name="Jeong J.-H."/>
            <person name="Song I."/>
            <person name="Kim S."/>
            <person name="Choi T."/>
            <person name="Kim D."/>
            <person name="Ryu S."/>
            <person name="Kim W."/>
        </authorList>
    </citation>
    <scope>NUCLEOTIDE SEQUENCE [LARGE SCALE GENOMIC DNA]</scope>
    <source>
        <tissue evidence="2">Muscle</tissue>
    </source>
</reference>